<feature type="non-terminal residue" evidence="1">
    <location>
        <position position="1"/>
    </location>
</feature>
<gene>
    <name evidence="1" type="ORF">BO88DRAFT_347540</name>
</gene>
<accession>A0A319B060</accession>
<evidence type="ECO:0000313" key="2">
    <source>
        <dbReference type="Proteomes" id="UP000248405"/>
    </source>
</evidence>
<dbReference type="EMBL" id="KZ821636">
    <property type="protein sequence ID" value="PYH65829.1"/>
    <property type="molecule type" value="Genomic_DNA"/>
</dbReference>
<name>A0A319B060_ASPVC</name>
<sequence>QLNPSGLLPERIEASPFPEPYSIKVLHVKDAGSQERVYVPIEGAVTQSHVFAPSRVDETQAAGAGARLGQGYFYYCGDVYWEDGSNQLILSLCGF</sequence>
<protein>
    <submittedName>
        <fullName evidence="1">Uncharacterized protein</fullName>
    </submittedName>
</protein>
<dbReference type="AlphaFoldDB" id="A0A319B060"/>
<dbReference type="RefSeq" id="XP_025559623.1">
    <property type="nucleotide sequence ID" value="XM_025703379.1"/>
</dbReference>
<organism evidence="1 2">
    <name type="scientific">Aspergillus vadensis (strain CBS 113365 / IMI 142717 / IBT 24658)</name>
    <dbReference type="NCBI Taxonomy" id="1448311"/>
    <lineage>
        <taxon>Eukaryota</taxon>
        <taxon>Fungi</taxon>
        <taxon>Dikarya</taxon>
        <taxon>Ascomycota</taxon>
        <taxon>Pezizomycotina</taxon>
        <taxon>Eurotiomycetes</taxon>
        <taxon>Eurotiomycetidae</taxon>
        <taxon>Eurotiales</taxon>
        <taxon>Aspergillaceae</taxon>
        <taxon>Aspergillus</taxon>
        <taxon>Aspergillus subgen. Circumdati</taxon>
    </lineage>
</organism>
<dbReference type="GeneID" id="37207971"/>
<keyword evidence="2" id="KW-1185">Reference proteome</keyword>
<dbReference type="OrthoDB" id="245563at2759"/>
<dbReference type="Proteomes" id="UP000248405">
    <property type="component" value="Unassembled WGS sequence"/>
</dbReference>
<reference evidence="1" key="1">
    <citation type="submission" date="2016-12" db="EMBL/GenBank/DDBJ databases">
        <title>The genomes of Aspergillus section Nigri reveals drivers in fungal speciation.</title>
        <authorList>
            <consortium name="DOE Joint Genome Institute"/>
            <person name="Vesth T.C."/>
            <person name="Nybo J."/>
            <person name="Theobald S."/>
            <person name="Brandl J."/>
            <person name="Frisvad J.C."/>
            <person name="Nielsen K.F."/>
            <person name="Lyhne E.K."/>
            <person name="Kogle M.E."/>
            <person name="Kuo A."/>
            <person name="Riley R."/>
            <person name="Clum A."/>
            <person name="Nolan M."/>
            <person name="Lipzen A."/>
            <person name="Salamov A."/>
            <person name="Henrissat B."/>
            <person name="Wiebenga A."/>
            <person name="De Vries R.P."/>
            <person name="Grigoriev I.V."/>
            <person name="Mortensen U.H."/>
            <person name="Andersen M.R."/>
            <person name="Baker S.E."/>
        </authorList>
    </citation>
    <scope>NUCLEOTIDE SEQUENCE [LARGE SCALE GENOMIC DNA]</scope>
    <source>
        <strain evidence="1">CBS 113365</strain>
    </source>
</reference>
<evidence type="ECO:0000313" key="1">
    <source>
        <dbReference type="EMBL" id="PYH65829.1"/>
    </source>
</evidence>
<proteinExistence type="predicted"/>